<accession>A0ABD7M8F4</accession>
<evidence type="ECO:0000256" key="4">
    <source>
        <dbReference type="ARBA" id="ARBA00022842"/>
    </source>
</evidence>
<feature type="domain" description="VapC50 C-terminal" evidence="6">
    <location>
        <begin position="131"/>
        <end position="185"/>
    </location>
</feature>
<dbReference type="GO" id="GO:0016787">
    <property type="term" value="F:hydrolase activity"/>
    <property type="evidence" value="ECO:0007669"/>
    <property type="project" value="UniProtKB-KW"/>
</dbReference>
<evidence type="ECO:0000256" key="2">
    <source>
        <dbReference type="ARBA" id="ARBA00022723"/>
    </source>
</evidence>
<evidence type="ECO:0000313" key="8">
    <source>
        <dbReference type="Proteomes" id="UP000184253"/>
    </source>
</evidence>
<comment type="caution">
    <text evidence="7">The sequence shown here is derived from an EMBL/GenBank/DDBJ whole genome shotgun (WGS) entry which is preliminary data.</text>
</comment>
<proteinExistence type="predicted"/>
<evidence type="ECO:0000256" key="3">
    <source>
        <dbReference type="ARBA" id="ARBA00022801"/>
    </source>
</evidence>
<gene>
    <name evidence="7" type="ORF">SAMN04487849_1084</name>
</gene>
<dbReference type="Pfam" id="PF13470">
    <property type="entry name" value="PIN_3"/>
    <property type="match status" value="1"/>
</dbReference>
<evidence type="ECO:0000259" key="5">
    <source>
        <dbReference type="Pfam" id="PF13470"/>
    </source>
</evidence>
<dbReference type="InterPro" id="IPR029060">
    <property type="entry name" value="PIN-like_dom_sf"/>
</dbReference>
<name>A0ABD7M8F4_MICLU</name>
<dbReference type="InterPro" id="IPR058652">
    <property type="entry name" value="VapC50_C"/>
</dbReference>
<reference evidence="7 8" key="1">
    <citation type="submission" date="2016-11" db="EMBL/GenBank/DDBJ databases">
        <authorList>
            <person name="Varghese N."/>
            <person name="Submissions S."/>
        </authorList>
    </citation>
    <scope>NUCLEOTIDE SEQUENCE [LARGE SCALE GENOMIC DNA]</scope>
    <source>
        <strain evidence="7 8">VTM4R57</strain>
    </source>
</reference>
<dbReference type="InterPro" id="IPR002716">
    <property type="entry name" value="PIN_dom"/>
</dbReference>
<protein>
    <submittedName>
        <fullName evidence="7">Predicted nucleic acid-binding protein, contains PIN domain</fullName>
    </submittedName>
</protein>
<evidence type="ECO:0000313" key="7">
    <source>
        <dbReference type="EMBL" id="SHL68193.1"/>
    </source>
</evidence>
<feature type="domain" description="PIN" evidence="5">
    <location>
        <begin position="6"/>
        <end position="113"/>
    </location>
</feature>
<keyword evidence="2" id="KW-0479">Metal-binding</keyword>
<dbReference type="Pfam" id="PF26343">
    <property type="entry name" value="VapC50_C"/>
    <property type="match status" value="1"/>
</dbReference>
<sequence length="212" mass="22978">MARFSAVLDACVLVPIAQADTLLSLADAGLYRPLWSERILEETIRALETIHPDMKESGAARHRAAVMNEAFDDACVEGWEELLSAISLPDENDRHVVAAAIQGRADLIVTANLKDFPTEVLGRFNLEAQHPDEFFVNQLDLDPAEVMRSLQVQASATRNPALTVADILASLERCDAWRFAEAARAQTWRLESSQVGGGGVAGGVAPLSSADR</sequence>
<dbReference type="EMBL" id="FRCE01000008">
    <property type="protein sequence ID" value="SHL68193.1"/>
    <property type="molecule type" value="Genomic_DNA"/>
</dbReference>
<keyword evidence="1" id="KW-0540">Nuclease</keyword>
<evidence type="ECO:0000259" key="6">
    <source>
        <dbReference type="Pfam" id="PF26343"/>
    </source>
</evidence>
<dbReference type="RefSeq" id="WP_002854160.1">
    <property type="nucleotide sequence ID" value="NZ_FRCE01000008.1"/>
</dbReference>
<evidence type="ECO:0000256" key="1">
    <source>
        <dbReference type="ARBA" id="ARBA00022722"/>
    </source>
</evidence>
<dbReference type="GO" id="GO:0046872">
    <property type="term" value="F:metal ion binding"/>
    <property type="evidence" value="ECO:0007669"/>
    <property type="project" value="UniProtKB-KW"/>
</dbReference>
<dbReference type="AlphaFoldDB" id="A0ABD7M8F4"/>
<keyword evidence="4" id="KW-0460">Magnesium</keyword>
<dbReference type="Proteomes" id="UP000184253">
    <property type="component" value="Unassembled WGS sequence"/>
</dbReference>
<dbReference type="SUPFAM" id="SSF88723">
    <property type="entry name" value="PIN domain-like"/>
    <property type="match status" value="1"/>
</dbReference>
<organism evidence="7 8">
    <name type="scientific">Micrococcus luteus</name>
    <name type="common">Micrococcus lysodeikticus</name>
    <dbReference type="NCBI Taxonomy" id="1270"/>
    <lineage>
        <taxon>Bacteria</taxon>
        <taxon>Bacillati</taxon>
        <taxon>Actinomycetota</taxon>
        <taxon>Actinomycetes</taxon>
        <taxon>Micrococcales</taxon>
        <taxon>Micrococcaceae</taxon>
        <taxon>Micrococcus</taxon>
    </lineage>
</organism>
<dbReference type="GO" id="GO:0004518">
    <property type="term" value="F:nuclease activity"/>
    <property type="evidence" value="ECO:0007669"/>
    <property type="project" value="UniProtKB-KW"/>
</dbReference>
<keyword evidence="3" id="KW-0378">Hydrolase</keyword>